<name>A0ACB7SKW3_HYAAI</name>
<sequence>MQQLEYICDRLSIMVDGQLQCVGTIEHLRDKFGQGMVMKIQLAASEKDRNIEVQPVMTALFPDSRLIYCHQGLLSFEMTQKRPWSEVFSSVDLLLQGFQCEYVLVSEATLEEVYMAFAK</sequence>
<accession>A0ACB7SKW3</accession>
<comment type="caution">
    <text evidence="1">The sequence shown here is derived from an EMBL/GenBank/DDBJ whole genome shotgun (WGS) entry which is preliminary data.</text>
</comment>
<proteinExistence type="predicted"/>
<reference evidence="1" key="1">
    <citation type="submission" date="2020-05" db="EMBL/GenBank/DDBJ databases">
        <title>Large-scale comparative analyses of tick genomes elucidate their genetic diversity and vector capacities.</title>
        <authorList>
            <person name="Jia N."/>
            <person name="Wang J."/>
            <person name="Shi W."/>
            <person name="Du L."/>
            <person name="Sun Y."/>
            <person name="Zhan W."/>
            <person name="Jiang J."/>
            <person name="Wang Q."/>
            <person name="Zhang B."/>
            <person name="Ji P."/>
            <person name="Sakyi L.B."/>
            <person name="Cui X."/>
            <person name="Yuan T."/>
            <person name="Jiang B."/>
            <person name="Yang W."/>
            <person name="Lam T.T.-Y."/>
            <person name="Chang Q."/>
            <person name="Ding S."/>
            <person name="Wang X."/>
            <person name="Zhu J."/>
            <person name="Ruan X."/>
            <person name="Zhao L."/>
            <person name="Wei J."/>
            <person name="Que T."/>
            <person name="Du C."/>
            <person name="Cheng J."/>
            <person name="Dai P."/>
            <person name="Han X."/>
            <person name="Huang E."/>
            <person name="Gao Y."/>
            <person name="Liu J."/>
            <person name="Shao H."/>
            <person name="Ye R."/>
            <person name="Li L."/>
            <person name="Wei W."/>
            <person name="Wang X."/>
            <person name="Wang C."/>
            <person name="Yang T."/>
            <person name="Huo Q."/>
            <person name="Li W."/>
            <person name="Guo W."/>
            <person name="Chen H."/>
            <person name="Zhou L."/>
            <person name="Ni X."/>
            <person name="Tian J."/>
            <person name="Zhou Y."/>
            <person name="Sheng Y."/>
            <person name="Liu T."/>
            <person name="Pan Y."/>
            <person name="Xia L."/>
            <person name="Li J."/>
            <person name="Zhao F."/>
            <person name="Cao W."/>
        </authorList>
    </citation>
    <scope>NUCLEOTIDE SEQUENCE</scope>
    <source>
        <strain evidence="1">Hyas-2018</strain>
    </source>
</reference>
<evidence type="ECO:0000313" key="1">
    <source>
        <dbReference type="EMBL" id="KAH6934559.1"/>
    </source>
</evidence>
<protein>
    <submittedName>
        <fullName evidence="1">Uncharacterized protein</fullName>
    </submittedName>
</protein>
<organism evidence="1 2">
    <name type="scientific">Hyalomma asiaticum</name>
    <name type="common">Tick</name>
    <dbReference type="NCBI Taxonomy" id="266040"/>
    <lineage>
        <taxon>Eukaryota</taxon>
        <taxon>Metazoa</taxon>
        <taxon>Ecdysozoa</taxon>
        <taxon>Arthropoda</taxon>
        <taxon>Chelicerata</taxon>
        <taxon>Arachnida</taxon>
        <taxon>Acari</taxon>
        <taxon>Parasitiformes</taxon>
        <taxon>Ixodida</taxon>
        <taxon>Ixodoidea</taxon>
        <taxon>Ixodidae</taxon>
        <taxon>Hyalomminae</taxon>
        <taxon>Hyalomma</taxon>
    </lineage>
</organism>
<gene>
    <name evidence="1" type="ORF">HPB50_025424</name>
</gene>
<dbReference type="Proteomes" id="UP000821845">
    <property type="component" value="Chromosome 4"/>
</dbReference>
<evidence type="ECO:0000313" key="2">
    <source>
        <dbReference type="Proteomes" id="UP000821845"/>
    </source>
</evidence>
<keyword evidence="2" id="KW-1185">Reference proteome</keyword>
<dbReference type="EMBL" id="CM023484">
    <property type="protein sequence ID" value="KAH6934559.1"/>
    <property type="molecule type" value="Genomic_DNA"/>
</dbReference>